<keyword evidence="1" id="KW-0812">Transmembrane</keyword>
<evidence type="ECO:0000313" key="4">
    <source>
        <dbReference type="Proteomes" id="UP000198711"/>
    </source>
</evidence>
<evidence type="ECO:0008006" key="5">
    <source>
        <dbReference type="Google" id="ProtNLM"/>
    </source>
</evidence>
<sequence length="71" mass="8147">MNKFTRIFLVLTMMMVSVISQAQTAVANEPNDFMHSNGRIYVVVAVVLTILLGMFVYLFMLDKKISQMEKK</sequence>
<protein>
    <recommendedName>
        <fullName evidence="5">CcmD family protein</fullName>
    </recommendedName>
</protein>
<keyword evidence="1" id="KW-1133">Transmembrane helix</keyword>
<keyword evidence="1" id="KW-0472">Membrane</keyword>
<dbReference type="EMBL" id="FNNO01000001">
    <property type="protein sequence ID" value="SDW18289.1"/>
    <property type="molecule type" value="Genomic_DNA"/>
</dbReference>
<reference evidence="3 4" key="1">
    <citation type="submission" date="2016-10" db="EMBL/GenBank/DDBJ databases">
        <authorList>
            <person name="Varghese N."/>
            <person name="Submissions S."/>
        </authorList>
    </citation>
    <scope>NUCLEOTIDE SEQUENCE [LARGE SCALE GENOMIC DNA]</scope>
    <source>
        <strain evidence="3 4">DSM 25353</strain>
    </source>
</reference>
<organism evidence="3 4">
    <name type="scientific">Hydrobacter penzbergensis</name>
    <dbReference type="NCBI Taxonomy" id="1235997"/>
    <lineage>
        <taxon>Bacteria</taxon>
        <taxon>Pseudomonadati</taxon>
        <taxon>Bacteroidota</taxon>
        <taxon>Chitinophagia</taxon>
        <taxon>Chitinophagales</taxon>
        <taxon>Chitinophagaceae</taxon>
        <taxon>Hydrobacter</taxon>
    </lineage>
</organism>
<accession>A0A8X8IEL5</accession>
<feature type="chain" id="PRO_5036493600" description="CcmD family protein" evidence="2">
    <location>
        <begin position="23"/>
        <end position="71"/>
    </location>
</feature>
<proteinExistence type="predicted"/>
<dbReference type="Proteomes" id="UP000198711">
    <property type="component" value="Unassembled WGS sequence"/>
</dbReference>
<evidence type="ECO:0000256" key="2">
    <source>
        <dbReference type="SAM" id="SignalP"/>
    </source>
</evidence>
<feature type="signal peptide" evidence="2">
    <location>
        <begin position="1"/>
        <end position="22"/>
    </location>
</feature>
<feature type="transmembrane region" description="Helical" evidence="1">
    <location>
        <begin position="40"/>
        <end position="61"/>
    </location>
</feature>
<evidence type="ECO:0000313" key="3">
    <source>
        <dbReference type="EMBL" id="SDW18289.1"/>
    </source>
</evidence>
<dbReference type="AlphaFoldDB" id="A0A8X8IEL5"/>
<evidence type="ECO:0000256" key="1">
    <source>
        <dbReference type="SAM" id="Phobius"/>
    </source>
</evidence>
<name>A0A8X8IEL5_9BACT</name>
<comment type="caution">
    <text evidence="3">The sequence shown here is derived from an EMBL/GenBank/DDBJ whole genome shotgun (WGS) entry which is preliminary data.</text>
</comment>
<gene>
    <name evidence="3" type="ORF">SAMN05444410_101445</name>
</gene>
<dbReference type="Pfam" id="PF20077">
    <property type="entry name" value="CcmD_alt"/>
    <property type="match status" value="1"/>
</dbReference>
<keyword evidence="2" id="KW-0732">Signal</keyword>
<keyword evidence="4" id="KW-1185">Reference proteome</keyword>
<dbReference type="RefSeq" id="WP_092721585.1">
    <property type="nucleotide sequence ID" value="NZ_FNNO01000001.1"/>
</dbReference>